<sequence>MTMPGSGQVRLHKRLAALQKRAAAGDQAAAGQAALLARHLESIADGAEKKADDRCKVLVGALVGHWLSTGRPVLLHDQRALLDALNVFLVRTSERDAVLGEDGTGSDAFHRVFG</sequence>
<dbReference type="EMBL" id="KJ940994">
    <property type="protein sequence ID" value="AIT41783.1"/>
    <property type="molecule type" value="Genomic_DNA"/>
</dbReference>
<reference evidence="1" key="1">
    <citation type="journal article" date="2014" name="PLoS ONE">
        <title>Mobility and generation of mosaic non-autonomous transposons by Tn3-derived inverted-repeat miniature elements (TIMEs).</title>
        <authorList>
            <person name="Szuplewska M."/>
            <person name="Ludwiczak M."/>
            <person name="Lyzwa K."/>
            <person name="Czarnecki J."/>
            <person name="Bartosik D."/>
        </authorList>
    </citation>
    <scope>NUCLEOTIDE SEQUENCE</scope>
    <source>
        <strain evidence="1">LM8</strain>
        <plasmid evidence="1">pLM8P2</plasmid>
    </source>
</reference>
<accession>A0A097H0V0</accession>
<organism evidence="1">
    <name type="scientific">Pseudomonas sp. LM8</name>
    <dbReference type="NCBI Taxonomy" id="545908"/>
    <lineage>
        <taxon>Bacteria</taxon>
        <taxon>Pseudomonadati</taxon>
        <taxon>Pseudomonadota</taxon>
        <taxon>Gammaproteobacteria</taxon>
        <taxon>Pseudomonadales</taxon>
        <taxon>Pseudomonadaceae</taxon>
        <taxon>Pseudomonas</taxon>
    </lineage>
</organism>
<dbReference type="RefSeq" id="WP_173267147.1">
    <property type="nucleotide sequence ID" value="NZ_KJ940994.1"/>
</dbReference>
<proteinExistence type="predicted"/>
<name>A0A097H0V0_9PSED</name>
<dbReference type="AlphaFoldDB" id="A0A097H0V0"/>
<geneLocation type="plasmid" evidence="1">
    <name>pLM8P2</name>
</geneLocation>
<evidence type="ECO:0000313" key="1">
    <source>
        <dbReference type="EMBL" id="AIT41783.1"/>
    </source>
</evidence>
<protein>
    <submittedName>
        <fullName evidence="1">Putative mobilization protein C</fullName>
    </submittedName>
</protein>
<keyword evidence="1" id="KW-0614">Plasmid</keyword>